<feature type="region of interest" description="Disordered" evidence="1">
    <location>
        <begin position="135"/>
        <end position="156"/>
    </location>
</feature>
<dbReference type="SUPFAM" id="SSF56925">
    <property type="entry name" value="OMPA-like"/>
    <property type="match status" value="1"/>
</dbReference>
<evidence type="ECO:0000256" key="1">
    <source>
        <dbReference type="SAM" id="MobiDB-lite"/>
    </source>
</evidence>
<dbReference type="AlphaFoldDB" id="X0S4J1"/>
<dbReference type="EMBL" id="BARS01005276">
    <property type="protein sequence ID" value="GAF70852.1"/>
    <property type="molecule type" value="Genomic_DNA"/>
</dbReference>
<reference evidence="2" key="1">
    <citation type="journal article" date="2014" name="Front. Microbiol.">
        <title>High frequency of phylogenetically diverse reductive dehalogenase-homologous genes in deep subseafloor sedimentary metagenomes.</title>
        <authorList>
            <person name="Kawai M."/>
            <person name="Futagami T."/>
            <person name="Toyoda A."/>
            <person name="Takaki Y."/>
            <person name="Nishi S."/>
            <person name="Hori S."/>
            <person name="Arai W."/>
            <person name="Tsubouchi T."/>
            <person name="Morono Y."/>
            <person name="Uchiyama I."/>
            <person name="Ito T."/>
            <person name="Fujiyama A."/>
            <person name="Inagaki F."/>
            <person name="Takami H."/>
        </authorList>
    </citation>
    <scope>NUCLEOTIDE SEQUENCE</scope>
    <source>
        <strain evidence="2">Expedition CK06-06</strain>
    </source>
</reference>
<evidence type="ECO:0000313" key="2">
    <source>
        <dbReference type="EMBL" id="GAF70852.1"/>
    </source>
</evidence>
<name>X0S4J1_9ZZZZ</name>
<dbReference type="InterPro" id="IPR011250">
    <property type="entry name" value="OMP/PagP_B-barrel"/>
</dbReference>
<accession>X0S4J1</accession>
<comment type="caution">
    <text evidence="2">The sequence shown here is derived from an EMBL/GenBank/DDBJ whole genome shotgun (WGS) entry which is preliminary data.</text>
</comment>
<protein>
    <recommendedName>
        <fullName evidence="3">Outer membrane protein beta-barrel domain-containing protein</fullName>
    </recommendedName>
</protein>
<proteinExistence type="predicted"/>
<gene>
    <name evidence="2" type="ORF">S01H1_10328</name>
</gene>
<evidence type="ECO:0008006" key="3">
    <source>
        <dbReference type="Google" id="ProtNLM"/>
    </source>
</evidence>
<dbReference type="Gene3D" id="2.40.160.20">
    <property type="match status" value="1"/>
</dbReference>
<sequence length="385" mass="43316">MRSILNTIVVAFLFAISISSHSFAQSETINQEHKLASDIDFAFIETDYSSSEVIWRLKFKGFRWTATNFVANWFAPDGSLLLSKTFKTKWSNNNEAETKLKLTDEIINTKLGTWKLQVYSGGVLLDEKEFEIKSPADTQVRDKQQEESVDTTETKKTPEIKKVPETKIVRDTANTFYLKGIFGAGAGFDEVSMYTWAQKYDISGAPIGDREEILIRPGGGVNLEGIVGYGITSDVRVEAGIGYNTVGGSPKVKDVKSSFRSFPLRISVIKDFLITTSKFYVGGGISMYLAPELHREAEIEGNKIENTITYSAPVGINVLTGLEMPLGEKYFLFGELRYTGGITYEWEEFTENGIEYDLNKITIYPKWREIDGNNLFFNFGIGIYF</sequence>
<organism evidence="2">
    <name type="scientific">marine sediment metagenome</name>
    <dbReference type="NCBI Taxonomy" id="412755"/>
    <lineage>
        <taxon>unclassified sequences</taxon>
        <taxon>metagenomes</taxon>
        <taxon>ecological metagenomes</taxon>
    </lineage>
</organism>